<dbReference type="EMBL" id="RZNH01000008">
    <property type="protein sequence ID" value="NOU59544.1"/>
    <property type="molecule type" value="Genomic_DNA"/>
</dbReference>
<protein>
    <submittedName>
        <fullName evidence="1">Uncharacterized protein</fullName>
    </submittedName>
</protein>
<keyword evidence="2" id="KW-1185">Reference proteome</keyword>
<evidence type="ECO:0000313" key="2">
    <source>
        <dbReference type="Proteomes" id="UP000732105"/>
    </source>
</evidence>
<dbReference type="RefSeq" id="WP_171594821.1">
    <property type="nucleotide sequence ID" value="NZ_RZNH01000008.1"/>
</dbReference>
<reference evidence="1 2" key="1">
    <citation type="submission" date="2018-12" db="EMBL/GenBank/DDBJ databases">
        <title>Marinifilum JC070 sp. nov., a marine bacterium isolated from Yongle Blue Hole in the South China Sea.</title>
        <authorList>
            <person name="Fu T."/>
        </authorList>
    </citation>
    <scope>NUCLEOTIDE SEQUENCE [LARGE SCALE GENOMIC DNA]</scope>
    <source>
        <strain evidence="1 2">JC070</strain>
    </source>
</reference>
<comment type="caution">
    <text evidence="1">The sequence shown here is derived from an EMBL/GenBank/DDBJ whole genome shotgun (WGS) entry which is preliminary data.</text>
</comment>
<proteinExistence type="predicted"/>
<evidence type="ECO:0000313" key="1">
    <source>
        <dbReference type="EMBL" id="NOU59544.1"/>
    </source>
</evidence>
<organism evidence="1 2">
    <name type="scientific">Marinifilum caeruleilacunae</name>
    <dbReference type="NCBI Taxonomy" id="2499076"/>
    <lineage>
        <taxon>Bacteria</taxon>
        <taxon>Pseudomonadati</taxon>
        <taxon>Bacteroidota</taxon>
        <taxon>Bacteroidia</taxon>
        <taxon>Marinilabiliales</taxon>
        <taxon>Marinifilaceae</taxon>
    </lineage>
</organism>
<accession>A0ABX1WTW0</accession>
<dbReference type="Proteomes" id="UP000732105">
    <property type="component" value="Unassembled WGS sequence"/>
</dbReference>
<name>A0ABX1WTW0_9BACT</name>
<gene>
    <name evidence="1" type="ORF">ELS83_06915</name>
</gene>
<sequence>MHIKNGGGLMPKALKRIEPGHNNLKSVMSKTQKLNYLRAIYQGQYSFVDFKDLGTLVMVSTNLKLNALSIFDSIFSLLSKAPIGNQLIKIDFQTQFNAFLLFRQNKK</sequence>